<keyword evidence="9" id="KW-0675">Receptor</keyword>
<dbReference type="EMBL" id="VSSQ01000237">
    <property type="protein sequence ID" value="MPL87332.1"/>
    <property type="molecule type" value="Genomic_DNA"/>
</dbReference>
<sequence length="1046" mass="115908">MKNLNRNLRKQLVSMLIFTLIVGSVFAQTTKITGKITDEKGEPLLGVTVVIKETSKGAISDLNGYFAIEANNNDILIFSMIGYTTEEVRLNGNRFLNIVLKEKVTELQNIVVIGYGTSAKKDLTGAVSVIKGDELSKMPVGSVANILQGKTPGVSVSSSSGTPGAPAVVRIRGISSINGSNTPLYIVDGLPQNNIDYLNPSDIETVVVHKDASVAAIYGARGANGIIMITTKSGGSKEKINVNYDSYVGIQAPWKRPYMLSAREFIEYKNLSYANAGLPTLTEFSTPENIASVMNFVTKNSGPKGTDWWKEITNYQALLQNHNISISGGSKKVNILSSLAYLTEEGIVKGSEYQRLSWRNNLNAEISDRIKFTAIFGIVNENRKVIDENNPATGTIFSAMTADPITPVFRNNLVDVPLFYNNIYNGYDRSNIYSHYAGIMYSNKRNPVAQIERMRQSKYGTFSLKSGGNLEIILIDALKFNSRFGLDMAMGQTEGFQPYYTISPSDYSSTNTVISNSSTTRYIVFENTLNYDKKIGEYKFGALIGTSAESTHSSSVNASIQGIVNNNPEMRILNAGTINPSVSGYPYSNALLSYFGRLTADYRNKYLLAFNLRRDGSSRFAKENRWGTFPSVSAAWRFSSENFMQPYSSWLSDAKLRISYGHIGNENIGGGAYLSTYGTSIYDRYVLGNPSTAVIGAGRQLVGNKNLQWETSKQFDIGLDVNLFNGKIEVAVDYFNKRIENMLMMVPLNTTLGFPNSPYTNAGSMENKGWELSISHYQREGQFQYSISGNVSAYRNKVLSIGNGDAIYGSTYLTDFHLTKTEVGLPVGYFYGYVTNGIFQNSQQVEDGPQRYVSTPGDVRYKDLVADDIINEEDRTIIGNPWPDFVYGITFNCSYKNFDFSTFLQGSQGNDVLNIKMYDIESGNGYLNAPKGFLGRAWNGEGSTDRFHKISQNQGLNNLISDYFIEDGSYLRIKNLQIGYDLKGELPNIRGINQLRLYISIQNLLTLTRYSGLDPEIGSTDPKLTGIDQGFYPQSRIYTIGLNIKL</sequence>
<dbReference type="InterPro" id="IPR000531">
    <property type="entry name" value="Beta-barrel_TonB"/>
</dbReference>
<comment type="caution">
    <text evidence="9">The sequence shown here is derived from an EMBL/GenBank/DDBJ whole genome shotgun (WGS) entry which is preliminary data.</text>
</comment>
<keyword evidence="6" id="KW-0998">Cell outer membrane</keyword>
<dbReference type="InterPro" id="IPR012910">
    <property type="entry name" value="Plug_dom"/>
</dbReference>
<keyword evidence="2" id="KW-0813">Transport</keyword>
<dbReference type="InterPro" id="IPR039426">
    <property type="entry name" value="TonB-dep_rcpt-like"/>
</dbReference>
<organism evidence="9">
    <name type="scientific">bioreactor metagenome</name>
    <dbReference type="NCBI Taxonomy" id="1076179"/>
    <lineage>
        <taxon>unclassified sequences</taxon>
        <taxon>metagenomes</taxon>
        <taxon>ecological metagenomes</taxon>
    </lineage>
</organism>
<dbReference type="PROSITE" id="PS52016">
    <property type="entry name" value="TONB_DEPENDENT_REC_3"/>
    <property type="match status" value="1"/>
</dbReference>
<protein>
    <submittedName>
        <fullName evidence="9">TonB-dependent receptor SusC</fullName>
    </submittedName>
</protein>
<reference evidence="9" key="1">
    <citation type="submission" date="2019-08" db="EMBL/GenBank/DDBJ databases">
        <authorList>
            <person name="Kucharzyk K."/>
            <person name="Murdoch R.W."/>
            <person name="Higgins S."/>
            <person name="Loffler F."/>
        </authorList>
    </citation>
    <scope>NUCLEOTIDE SEQUENCE</scope>
</reference>
<dbReference type="Pfam" id="PF13715">
    <property type="entry name" value="CarbopepD_reg_2"/>
    <property type="match status" value="1"/>
</dbReference>
<dbReference type="Pfam" id="PF07715">
    <property type="entry name" value="Plug"/>
    <property type="match status" value="1"/>
</dbReference>
<evidence type="ECO:0000256" key="4">
    <source>
        <dbReference type="ARBA" id="ARBA00023077"/>
    </source>
</evidence>
<evidence type="ECO:0000313" key="9">
    <source>
        <dbReference type="EMBL" id="MPL87332.1"/>
    </source>
</evidence>
<dbReference type="GO" id="GO:0009279">
    <property type="term" value="C:cell outer membrane"/>
    <property type="evidence" value="ECO:0007669"/>
    <property type="project" value="UniProtKB-SubCell"/>
</dbReference>
<feature type="domain" description="TonB-dependent receptor-like beta-barrel" evidence="7">
    <location>
        <begin position="412"/>
        <end position="1004"/>
    </location>
</feature>
<evidence type="ECO:0000259" key="8">
    <source>
        <dbReference type="Pfam" id="PF07715"/>
    </source>
</evidence>
<proteinExistence type="predicted"/>
<feature type="domain" description="TonB-dependent receptor plug" evidence="8">
    <location>
        <begin position="120"/>
        <end position="226"/>
    </location>
</feature>
<dbReference type="InterPro" id="IPR037066">
    <property type="entry name" value="Plug_dom_sf"/>
</dbReference>
<dbReference type="Pfam" id="PF00593">
    <property type="entry name" value="TonB_dep_Rec_b-barrel"/>
    <property type="match status" value="1"/>
</dbReference>
<keyword evidence="5" id="KW-0472">Membrane</keyword>
<evidence type="ECO:0000256" key="3">
    <source>
        <dbReference type="ARBA" id="ARBA00022692"/>
    </source>
</evidence>
<evidence type="ECO:0000256" key="6">
    <source>
        <dbReference type="ARBA" id="ARBA00023237"/>
    </source>
</evidence>
<name>A0A644V994_9ZZZZ</name>
<comment type="subcellular location">
    <subcellularLocation>
        <location evidence="1">Cell outer membrane</location>
        <topology evidence="1">Multi-pass membrane protein</topology>
    </subcellularLocation>
</comment>
<dbReference type="Gene3D" id="2.60.40.1120">
    <property type="entry name" value="Carboxypeptidase-like, regulatory domain"/>
    <property type="match status" value="1"/>
</dbReference>
<keyword evidence="4" id="KW-0798">TonB box</keyword>
<dbReference type="AlphaFoldDB" id="A0A644V994"/>
<accession>A0A644V994</accession>
<dbReference type="InterPro" id="IPR008969">
    <property type="entry name" value="CarboxyPept-like_regulatory"/>
</dbReference>
<dbReference type="Gene3D" id="2.40.170.20">
    <property type="entry name" value="TonB-dependent receptor, beta-barrel domain"/>
    <property type="match status" value="1"/>
</dbReference>
<keyword evidence="3" id="KW-0812">Transmembrane</keyword>
<evidence type="ECO:0000256" key="1">
    <source>
        <dbReference type="ARBA" id="ARBA00004571"/>
    </source>
</evidence>
<dbReference type="InterPro" id="IPR023996">
    <property type="entry name" value="TonB-dep_OMP_SusC/RagA"/>
</dbReference>
<gene>
    <name evidence="9" type="primary">susC_44</name>
    <name evidence="9" type="ORF">SDC9_33332</name>
</gene>
<evidence type="ECO:0000259" key="7">
    <source>
        <dbReference type="Pfam" id="PF00593"/>
    </source>
</evidence>
<dbReference type="SUPFAM" id="SSF56935">
    <property type="entry name" value="Porins"/>
    <property type="match status" value="1"/>
</dbReference>
<evidence type="ECO:0000256" key="2">
    <source>
        <dbReference type="ARBA" id="ARBA00022448"/>
    </source>
</evidence>
<evidence type="ECO:0000256" key="5">
    <source>
        <dbReference type="ARBA" id="ARBA00023136"/>
    </source>
</evidence>
<dbReference type="InterPro" id="IPR036942">
    <property type="entry name" value="Beta-barrel_TonB_sf"/>
</dbReference>
<dbReference type="NCBIfam" id="TIGR04056">
    <property type="entry name" value="OMP_RagA_SusC"/>
    <property type="match status" value="1"/>
</dbReference>
<dbReference type="Gene3D" id="2.170.130.10">
    <property type="entry name" value="TonB-dependent receptor, plug domain"/>
    <property type="match status" value="1"/>
</dbReference>
<dbReference type="SUPFAM" id="SSF49464">
    <property type="entry name" value="Carboxypeptidase regulatory domain-like"/>
    <property type="match status" value="1"/>
</dbReference>